<dbReference type="GO" id="GO:0002161">
    <property type="term" value="F:aminoacyl-tRNA deacylase activity"/>
    <property type="evidence" value="ECO:0007669"/>
    <property type="project" value="InterPro"/>
</dbReference>
<evidence type="ECO:0000313" key="17">
    <source>
        <dbReference type="EMBL" id="ADD07966.1"/>
    </source>
</evidence>
<evidence type="ECO:0000256" key="8">
    <source>
        <dbReference type="ARBA" id="ARBA00022833"/>
    </source>
</evidence>
<keyword evidence="11 14" id="KW-0030">Aminoacyl-tRNA synthetase</keyword>
<dbReference type="GO" id="GO:0000049">
    <property type="term" value="F:tRNA binding"/>
    <property type="evidence" value="ECO:0007669"/>
    <property type="project" value="InterPro"/>
</dbReference>
<dbReference type="SUPFAM" id="SSF52374">
    <property type="entry name" value="Nucleotidylyl transferase"/>
    <property type="match status" value="1"/>
</dbReference>
<feature type="short sequence motif" description="'HIGH' region" evidence="14">
    <location>
        <begin position="46"/>
        <end position="56"/>
    </location>
</feature>
<sequence>MEIKNIADFPKVEEEILRKWEEGKIFEKLREKNRGNERFIFLEGPPTANGMPHIGHALTRSVKDIILRYKAMDGYDIQPWIGGWDCHGLPVEIEVEKKLGINSKREIEKFGIREFNKLCRESVFKYRDEWIKMTKRIGFWIDMENAYVTMEDYYIESVWWALKKMYEEGLLVKDYKVVPYCPRCGTPLSSHEVAQGYKNVKDPSVYVKFKVKDENAYFLVWTTTPWTLPSNLLLAVGEDIDYVLVEKDGERYYIAKARLKEVLGEAKILKELKGSQLKGKRYERLIPYVPVNFDAFYVTTADFVSTEDGTGIVHIAPAFGEDDYNVCKREGIPLIKPVDEEGKFTDTPWKGMFVKDADNHIIEWLKKEGKLYKKEKVEHSYPHCWRCGTPLLYYALDTWYIRMSKKREELIKNNETVNWKPEHLKHGRFGNFLEEVKDWALSRNRYWGTPLPVWTCPDGHVFIPEGKEDLLKHAEPDSIPEHFELHRPYVDELKIKCPVCGKEMKREPYLIDVWFDSGSAPFAQFHYPYENKDEFERSFPVDFITEALDQTRGWFYTLMAISTVVFNRAPYKNVLTLGLILDEDGEKMSKSKGNAVDPMEIMNNVGADAVRLYFYSTPVWKSRRFSENLVREYAQKTLMTLWNVYVFFKNNASLDNFTPDKIGEIKNELDSWLLSRLNTTIVEVRKNLDSLDIHKATKAIEVFIDELSNWYLRRSRRRFWKEEVGEDKISAYTSLYLALKELAKLLAPFTPFFAEYMYGNLWGKKESVHLEEYPRPRKELINKKLEEEMNVAIRIAEAGRRARQLANIKLRQPLASMTIVADEKFHPIIEKFVDVLREEVNVKEIKIESSAGSMVSIEIKPNYRVLGPKLKGDMKKVLKELEKLPAEEIAKKIKNGVEIAGYILTEEDINIVEKPSQGILSVEVEGLPMVVYLDTNITEELRLEGLAREIVRRIQAMRKDMDLQYAQKIKTFYEGDENLKRAIEKFRDYIMRETQSIELEEGEKKGYQKEWSIDGMTIKLVIVS</sequence>
<keyword evidence="8 14" id="KW-0862">Zinc</keyword>
<feature type="domain" description="Methionyl/Valyl/Leucyl/Isoleucyl-tRNA synthetase anticodon-binding" evidence="16">
    <location>
        <begin position="670"/>
        <end position="814"/>
    </location>
</feature>
<dbReference type="PANTHER" id="PTHR42780">
    <property type="entry name" value="SOLEUCYL-TRNA SYNTHETASE"/>
    <property type="match status" value="1"/>
</dbReference>
<reference evidence="17" key="1">
    <citation type="submission" date="2010-02" db="EMBL/GenBank/DDBJ databases">
        <title>Complete sequence of Aciduliprofundum boonei T469.</title>
        <authorList>
            <consortium name="US DOE Joint Genome Institute"/>
            <person name="Lucas S."/>
            <person name="Copeland A."/>
            <person name="Lapidus A."/>
            <person name="Cheng J.-F."/>
            <person name="Bruce D."/>
            <person name="Goodwin L."/>
            <person name="Pitluck S."/>
            <person name="Saunders E."/>
            <person name="Detter J.C."/>
            <person name="Han C."/>
            <person name="Tapia R."/>
            <person name="Land M."/>
            <person name="Hauser L."/>
            <person name="Kyrpides N."/>
            <person name="Mikhailova N."/>
            <person name="Flores G."/>
            <person name="Reysenbach A.-L."/>
            <person name="Woyke T."/>
        </authorList>
    </citation>
    <scope>NUCLEOTIDE SEQUENCE</scope>
    <source>
        <strain evidence="17">T469</strain>
    </source>
</reference>
<dbReference type="EC" id="6.1.1.5" evidence="14"/>
<comment type="catalytic activity">
    <reaction evidence="13 14">
        <text>tRNA(Ile) + L-isoleucine + ATP = L-isoleucyl-tRNA(Ile) + AMP + diphosphate</text>
        <dbReference type="Rhea" id="RHEA:11060"/>
        <dbReference type="Rhea" id="RHEA-COMP:9666"/>
        <dbReference type="Rhea" id="RHEA-COMP:9695"/>
        <dbReference type="ChEBI" id="CHEBI:30616"/>
        <dbReference type="ChEBI" id="CHEBI:33019"/>
        <dbReference type="ChEBI" id="CHEBI:58045"/>
        <dbReference type="ChEBI" id="CHEBI:78442"/>
        <dbReference type="ChEBI" id="CHEBI:78528"/>
        <dbReference type="ChEBI" id="CHEBI:456215"/>
        <dbReference type="EC" id="6.1.1.5"/>
    </reaction>
</comment>
<dbReference type="GeneID" id="8827091"/>
<dbReference type="Gene3D" id="1.10.730.10">
    <property type="entry name" value="Isoleucyl-tRNA Synthetase, Domain 1"/>
    <property type="match status" value="1"/>
</dbReference>
<dbReference type="PROSITE" id="PS00178">
    <property type="entry name" value="AA_TRNA_LIGASE_I"/>
    <property type="match status" value="1"/>
</dbReference>
<dbReference type="HOGENOM" id="CLU_001493_1_1_2"/>
<keyword evidence="7 14" id="KW-0547">Nucleotide-binding</keyword>
<dbReference type="KEGG" id="abi:Aboo_0154"/>
<dbReference type="InterPro" id="IPR009080">
    <property type="entry name" value="tRNAsynth_Ia_anticodon-bd"/>
</dbReference>
<feature type="domain" description="Aminoacyl-tRNA synthetase class Ia" evidence="15">
    <location>
        <begin position="16"/>
        <end position="623"/>
    </location>
</feature>
<comment type="function">
    <text evidence="12 14">Catalyzes the attachment of isoleucine to tRNA(Ile). As IleRS can inadvertently accommodate and process structurally similar amino acids such as valine, to avoid such errors it has two additional distinct tRNA(Ile)-dependent editing activities. One activity is designated as 'pretransfer' editing and involves the hydrolysis of activated Val-AMP. The other activity is designated 'posttransfer' editing and involves deacylation of mischarged Val-tRNA(Ile).</text>
</comment>
<dbReference type="InterPro" id="IPR002301">
    <property type="entry name" value="Ile-tRNA-ligase"/>
</dbReference>
<evidence type="ECO:0000259" key="16">
    <source>
        <dbReference type="Pfam" id="PF08264"/>
    </source>
</evidence>
<dbReference type="FunFam" id="3.40.50.620:FF:000063">
    <property type="entry name" value="Isoleucine--tRNA ligase"/>
    <property type="match status" value="1"/>
</dbReference>
<dbReference type="GO" id="GO:0005737">
    <property type="term" value="C:cytoplasm"/>
    <property type="evidence" value="ECO:0007669"/>
    <property type="project" value="UniProtKB-SubCell"/>
</dbReference>
<proteinExistence type="inferred from homology"/>
<evidence type="ECO:0000256" key="3">
    <source>
        <dbReference type="ARBA" id="ARBA00011245"/>
    </source>
</evidence>
<comment type="domain">
    <text evidence="14">IleRS has two distinct active sites: one for aminoacylation and one for editing. The misactivated valine is translocated from the active site to the editing site, which sterically excludes the correctly activated isoleucine. The single editing site contains two valyl binding pockets, one specific for each substrate (Val-AMP or Val-tRNA(Ile)).</text>
</comment>
<name>D3TBN1_ACIB4</name>
<keyword evidence="5 14" id="KW-0436">Ligase</keyword>
<comment type="subunit">
    <text evidence="3 14">Monomer.</text>
</comment>
<evidence type="ECO:0000256" key="9">
    <source>
        <dbReference type="ARBA" id="ARBA00022840"/>
    </source>
</evidence>
<dbReference type="OrthoDB" id="30823at2157"/>
<evidence type="ECO:0000313" key="18">
    <source>
        <dbReference type="Proteomes" id="UP000001400"/>
    </source>
</evidence>
<dbReference type="Proteomes" id="UP000001400">
    <property type="component" value="Chromosome"/>
</dbReference>
<dbReference type="GO" id="GO:0006428">
    <property type="term" value="P:isoleucyl-tRNA aminoacylation"/>
    <property type="evidence" value="ECO:0007669"/>
    <property type="project" value="UniProtKB-UniRule"/>
</dbReference>
<evidence type="ECO:0000256" key="6">
    <source>
        <dbReference type="ARBA" id="ARBA00022723"/>
    </source>
</evidence>
<evidence type="ECO:0000256" key="14">
    <source>
        <dbReference type="HAMAP-Rule" id="MF_02003"/>
    </source>
</evidence>
<dbReference type="RefSeq" id="WP_012997052.1">
    <property type="nucleotide sequence ID" value="NC_013926.1"/>
</dbReference>
<dbReference type="AlphaFoldDB" id="D3TBN1"/>
<dbReference type="PRINTS" id="PR00984">
    <property type="entry name" value="TRNASYNTHILE"/>
</dbReference>
<dbReference type="InterPro" id="IPR033709">
    <property type="entry name" value="Anticodon_Ile_ABEc"/>
</dbReference>
<dbReference type="CDD" id="cd00818">
    <property type="entry name" value="IleRS_core"/>
    <property type="match status" value="1"/>
</dbReference>
<accession>D3TBN1</accession>
<evidence type="ECO:0000259" key="15">
    <source>
        <dbReference type="Pfam" id="PF00133"/>
    </source>
</evidence>
<dbReference type="SUPFAM" id="SSF50677">
    <property type="entry name" value="ValRS/IleRS/LeuRS editing domain"/>
    <property type="match status" value="1"/>
</dbReference>
<evidence type="ECO:0000256" key="1">
    <source>
        <dbReference type="ARBA" id="ARBA00001947"/>
    </source>
</evidence>
<dbReference type="SUPFAM" id="SSF47323">
    <property type="entry name" value="Anticodon-binding domain of a subclass of class I aminoacyl-tRNA synthetases"/>
    <property type="match status" value="2"/>
</dbReference>
<dbReference type="InterPro" id="IPR009008">
    <property type="entry name" value="Val/Leu/Ile-tRNA-synth_edit"/>
</dbReference>
<feature type="short sequence motif" description="'KMSKS' region" evidence="14">
    <location>
        <begin position="587"/>
        <end position="591"/>
    </location>
</feature>
<organism evidence="17 18">
    <name type="scientific">Aciduliprofundum boonei (strain DSM 19572 / T469)</name>
    <dbReference type="NCBI Taxonomy" id="439481"/>
    <lineage>
        <taxon>Archaea</taxon>
        <taxon>Methanobacteriati</taxon>
        <taxon>Thermoplasmatota</taxon>
        <taxon>DHVE2 group</taxon>
        <taxon>Candidatus Aciduliprofundum</taxon>
    </lineage>
</organism>
<dbReference type="FunFam" id="3.40.50.620:FF:000075">
    <property type="entry name" value="Isoleucine--tRNA ligase"/>
    <property type="match status" value="1"/>
</dbReference>
<dbReference type="EMBL" id="CP001941">
    <property type="protein sequence ID" value="ADD07966.1"/>
    <property type="molecule type" value="Genomic_DNA"/>
</dbReference>
<dbReference type="GO" id="GO:0008270">
    <property type="term" value="F:zinc ion binding"/>
    <property type="evidence" value="ECO:0007669"/>
    <property type="project" value="UniProtKB-UniRule"/>
</dbReference>
<keyword evidence="18" id="KW-1185">Reference proteome</keyword>
<protein>
    <recommendedName>
        <fullName evidence="14">Isoleucine--tRNA ligase</fullName>
        <ecNumber evidence="14">6.1.1.5</ecNumber>
    </recommendedName>
    <alternativeName>
        <fullName evidence="14">Isoleucyl-tRNA synthetase</fullName>
        <shortName evidence="14">IleRS</shortName>
    </alternativeName>
</protein>
<dbReference type="Pfam" id="PF19302">
    <property type="entry name" value="DUF5915"/>
    <property type="match status" value="1"/>
</dbReference>
<dbReference type="PANTHER" id="PTHR42780:SF1">
    <property type="entry name" value="ISOLEUCINE--TRNA LIGASE, CYTOPLASMIC"/>
    <property type="match status" value="1"/>
</dbReference>
<evidence type="ECO:0000256" key="11">
    <source>
        <dbReference type="ARBA" id="ARBA00023146"/>
    </source>
</evidence>
<dbReference type="GO" id="GO:0005524">
    <property type="term" value="F:ATP binding"/>
    <property type="evidence" value="ECO:0007669"/>
    <property type="project" value="UniProtKB-UniRule"/>
</dbReference>
<dbReference type="Pfam" id="PF00133">
    <property type="entry name" value="tRNA-synt_1"/>
    <property type="match status" value="1"/>
</dbReference>
<keyword evidence="6 14" id="KW-0479">Metal-binding</keyword>
<dbReference type="NCBIfam" id="TIGR00392">
    <property type="entry name" value="ileS"/>
    <property type="match status" value="1"/>
</dbReference>
<evidence type="ECO:0000256" key="2">
    <source>
        <dbReference type="ARBA" id="ARBA00004496"/>
    </source>
</evidence>
<dbReference type="GO" id="GO:0004822">
    <property type="term" value="F:isoleucine-tRNA ligase activity"/>
    <property type="evidence" value="ECO:0007669"/>
    <property type="project" value="UniProtKB-UniRule"/>
</dbReference>
<dbReference type="InterPro" id="IPR013155">
    <property type="entry name" value="M/V/L/I-tRNA-synth_anticd-bd"/>
</dbReference>
<keyword evidence="10 14" id="KW-0648">Protein biosynthesis</keyword>
<evidence type="ECO:0000256" key="4">
    <source>
        <dbReference type="ARBA" id="ARBA00022490"/>
    </source>
</evidence>
<dbReference type="InterPro" id="IPR001412">
    <property type="entry name" value="aa-tRNA-synth_I_CS"/>
</dbReference>
<keyword evidence="4 14" id="KW-0963">Cytoplasm</keyword>
<evidence type="ECO:0000256" key="10">
    <source>
        <dbReference type="ARBA" id="ARBA00022917"/>
    </source>
</evidence>
<dbReference type="InterPro" id="IPR014729">
    <property type="entry name" value="Rossmann-like_a/b/a_fold"/>
</dbReference>
<comment type="subcellular location">
    <subcellularLocation>
        <location evidence="2 14">Cytoplasm</location>
    </subcellularLocation>
</comment>
<comment type="cofactor">
    <cofactor evidence="1 14">
        <name>Zn(2+)</name>
        <dbReference type="ChEBI" id="CHEBI:29105"/>
    </cofactor>
</comment>
<evidence type="ECO:0000256" key="5">
    <source>
        <dbReference type="ARBA" id="ARBA00022598"/>
    </source>
</evidence>
<gene>
    <name evidence="14" type="primary">ileS</name>
    <name evidence="17" type="ordered locus">Aboo_0154</name>
</gene>
<dbReference type="Pfam" id="PF08264">
    <property type="entry name" value="Anticodon_1"/>
    <property type="match status" value="1"/>
</dbReference>
<dbReference type="InterPro" id="IPR002300">
    <property type="entry name" value="aa-tRNA-synth_Ia"/>
</dbReference>
<keyword evidence="9 14" id="KW-0067">ATP-binding</keyword>
<evidence type="ECO:0000256" key="7">
    <source>
        <dbReference type="ARBA" id="ARBA00022741"/>
    </source>
</evidence>
<dbReference type="CDD" id="cd07961">
    <property type="entry name" value="Anticodon_Ia_Ile_ABEc"/>
    <property type="match status" value="1"/>
</dbReference>
<dbReference type="Gene3D" id="3.40.50.620">
    <property type="entry name" value="HUPs"/>
    <property type="match status" value="2"/>
</dbReference>
<feature type="binding site" evidence="14">
    <location>
        <position position="590"/>
    </location>
    <ligand>
        <name>ATP</name>
        <dbReference type="ChEBI" id="CHEBI:30616"/>
    </ligand>
</feature>
<comment type="similarity">
    <text evidence="14">Belongs to the class-I aminoacyl-tRNA synthetase family. IleS type 2 subfamily.</text>
</comment>
<evidence type="ECO:0000256" key="12">
    <source>
        <dbReference type="ARBA" id="ARBA00025217"/>
    </source>
</evidence>
<dbReference type="HAMAP" id="MF_02003">
    <property type="entry name" value="Ile_tRNA_synth_type2"/>
    <property type="match status" value="1"/>
</dbReference>
<dbReference type="InterPro" id="IPR023586">
    <property type="entry name" value="Ile-tRNA-ligase_type2"/>
</dbReference>
<evidence type="ECO:0000256" key="13">
    <source>
        <dbReference type="ARBA" id="ARBA00048359"/>
    </source>
</evidence>